<dbReference type="PANTHER" id="PTHR43806">
    <property type="entry name" value="PEPTIDASE S8"/>
    <property type="match status" value="1"/>
</dbReference>
<evidence type="ECO:0000256" key="3">
    <source>
        <dbReference type="ARBA" id="ARBA00022801"/>
    </source>
</evidence>
<evidence type="ECO:0000256" key="5">
    <source>
        <dbReference type="PROSITE-ProRule" id="PRU01240"/>
    </source>
</evidence>
<dbReference type="PANTHER" id="PTHR43806:SF11">
    <property type="entry name" value="CEREVISIN-RELATED"/>
    <property type="match status" value="1"/>
</dbReference>
<evidence type="ECO:0000256" key="1">
    <source>
        <dbReference type="ARBA" id="ARBA00011073"/>
    </source>
</evidence>
<protein>
    <submittedName>
        <fullName evidence="7">Subtilase family protein</fullName>
    </submittedName>
</protein>
<feature type="domain" description="Peptidase S8/S53" evidence="6">
    <location>
        <begin position="4"/>
        <end position="147"/>
    </location>
</feature>
<dbReference type="InterPro" id="IPR050131">
    <property type="entry name" value="Peptidase_S8_subtilisin-like"/>
</dbReference>
<dbReference type="EMBL" id="QGDL01000005">
    <property type="protein sequence ID" value="PWJ29745.1"/>
    <property type="molecule type" value="Genomic_DNA"/>
</dbReference>
<dbReference type="GO" id="GO:0006508">
    <property type="term" value="P:proteolysis"/>
    <property type="evidence" value="ECO:0007669"/>
    <property type="project" value="UniProtKB-KW"/>
</dbReference>
<name>A0A2Y9BC41_9FIRM</name>
<dbReference type="InterPro" id="IPR000209">
    <property type="entry name" value="Peptidase_S8/S53_dom"/>
</dbReference>
<dbReference type="OrthoDB" id="2052042at2"/>
<dbReference type="Proteomes" id="UP000245845">
    <property type="component" value="Unassembled WGS sequence"/>
</dbReference>
<gene>
    <name evidence="7" type="ORF">A8806_10545</name>
</gene>
<evidence type="ECO:0000259" key="6">
    <source>
        <dbReference type="Pfam" id="PF00082"/>
    </source>
</evidence>
<proteinExistence type="inferred from homology"/>
<dbReference type="RefSeq" id="WP_109730892.1">
    <property type="nucleotide sequence ID" value="NZ_BAAACK010000018.1"/>
</dbReference>
<dbReference type="GO" id="GO:0004252">
    <property type="term" value="F:serine-type endopeptidase activity"/>
    <property type="evidence" value="ECO:0007669"/>
    <property type="project" value="UniProtKB-UniRule"/>
</dbReference>
<feature type="active site" description="Charge relay system" evidence="5">
    <location>
        <position position="12"/>
    </location>
</feature>
<comment type="similarity">
    <text evidence="1 5">Belongs to the peptidase S8 family.</text>
</comment>
<comment type="caution">
    <text evidence="7">The sequence shown here is derived from an EMBL/GenBank/DDBJ whole genome shotgun (WGS) entry which is preliminary data.</text>
</comment>
<accession>A0A2Y9BC41</accession>
<reference evidence="7 8" key="1">
    <citation type="submission" date="2018-05" db="EMBL/GenBank/DDBJ databases">
        <title>The Hungate 1000. A catalogue of reference genomes from the rumen microbiome.</title>
        <authorList>
            <person name="Kelly W."/>
        </authorList>
    </citation>
    <scope>NUCLEOTIDE SEQUENCE [LARGE SCALE GENOMIC DNA]</scope>
    <source>
        <strain evidence="7 8">NLAE-zl-C242</strain>
    </source>
</reference>
<evidence type="ECO:0000256" key="4">
    <source>
        <dbReference type="ARBA" id="ARBA00022825"/>
    </source>
</evidence>
<evidence type="ECO:0000256" key="2">
    <source>
        <dbReference type="ARBA" id="ARBA00022670"/>
    </source>
</evidence>
<keyword evidence="2 5" id="KW-0645">Protease</keyword>
<organism evidence="7 8">
    <name type="scientific">Faecalicatena orotica</name>
    <dbReference type="NCBI Taxonomy" id="1544"/>
    <lineage>
        <taxon>Bacteria</taxon>
        <taxon>Bacillati</taxon>
        <taxon>Bacillota</taxon>
        <taxon>Clostridia</taxon>
        <taxon>Lachnospirales</taxon>
        <taxon>Lachnospiraceae</taxon>
        <taxon>Faecalicatena</taxon>
    </lineage>
</organism>
<keyword evidence="3 5" id="KW-0378">Hydrolase</keyword>
<keyword evidence="8" id="KW-1185">Reference proteome</keyword>
<keyword evidence="4 5" id="KW-0720">Serine protease</keyword>
<feature type="active site" description="Charge relay system" evidence="5">
    <location>
        <position position="192"/>
    </location>
</feature>
<dbReference type="InterPro" id="IPR036852">
    <property type="entry name" value="Peptidase_S8/S53_dom_sf"/>
</dbReference>
<feature type="active site" description="Charge relay system" evidence="5">
    <location>
        <position position="50"/>
    </location>
</feature>
<dbReference type="AlphaFoldDB" id="A0A2Y9BC41"/>
<evidence type="ECO:0000313" key="7">
    <source>
        <dbReference type="EMBL" id="PWJ29745.1"/>
    </source>
</evidence>
<dbReference type="Pfam" id="PF00082">
    <property type="entry name" value="Peptidase_S8"/>
    <property type="match status" value="1"/>
</dbReference>
<dbReference type="PROSITE" id="PS51892">
    <property type="entry name" value="SUBTILASE"/>
    <property type="match status" value="1"/>
</dbReference>
<evidence type="ECO:0000313" key="8">
    <source>
        <dbReference type="Proteomes" id="UP000245845"/>
    </source>
</evidence>
<dbReference type="Gene3D" id="3.40.50.200">
    <property type="entry name" value="Peptidase S8/S53 domain"/>
    <property type="match status" value="1"/>
</dbReference>
<dbReference type="SUPFAM" id="SSF52743">
    <property type="entry name" value="Subtilisin-like"/>
    <property type="match status" value="1"/>
</dbReference>
<sequence>MKEKKIKIAVIDSGIYEEGVLNGRISTRVDFFAEAQKKTEVRHRRSSCVHGTVCAKIICGICPDAYFLDLTAMQPDGTTDLLKLLEALDWCAQQGVKLIHLSLGTVHYFDKKPLEERVRSLLDQNVIIVAAYHNRNIRTYPAAFPGVFGVRQDREGILEDNQFLFQEQAGYGRENSIVAHWWGGGGDQRSNSYAAPVITGYAAKVLCENQKAGIDTVLEYLEKNAVTGREYQDKIDCVIPKTDMRNGRRMSQAENDESLEIPVIAGRGCRTEMRMLTDEFEGKGFQSLLLQEKVVDSGAIPIEYYGGKDRPLGQILHTVDVIYKPDIIFLDYLSVKTCSEAEKSEIDMFISHDSGSYTITAKGLQRTAGKAEEIGGIICQYF</sequence>